<feature type="domain" description="ChlI/MoxR AAA lid" evidence="5">
    <location>
        <begin position="235"/>
        <end position="307"/>
    </location>
</feature>
<dbReference type="SUPFAM" id="SSF52540">
    <property type="entry name" value="P-loop containing nucleoside triphosphate hydrolases"/>
    <property type="match status" value="1"/>
</dbReference>
<dbReference type="STRING" id="229920.ADM99_03730"/>
<dbReference type="Gene3D" id="3.40.50.300">
    <property type="entry name" value="P-loop containing nucleotide triphosphate hydrolases"/>
    <property type="match status" value="1"/>
</dbReference>
<gene>
    <name evidence="6" type="ORF">ADM99_03730</name>
</gene>
<comment type="similarity">
    <text evidence="3">Belongs to the MoxR family.</text>
</comment>
<dbReference type="Pfam" id="PF17863">
    <property type="entry name" value="AAA_lid_2"/>
    <property type="match status" value="1"/>
</dbReference>
<evidence type="ECO:0000259" key="4">
    <source>
        <dbReference type="Pfam" id="PF07726"/>
    </source>
</evidence>
<proteinExistence type="inferred from homology"/>
<dbReference type="PANTHER" id="PTHR42759:SF5">
    <property type="entry name" value="METHANOL DEHYDROGENASE REGULATOR"/>
    <property type="match status" value="1"/>
</dbReference>
<keyword evidence="2" id="KW-0067">ATP-binding</keyword>
<dbReference type="EMBL" id="LGCK01000006">
    <property type="protein sequence ID" value="KPL73530.1"/>
    <property type="molecule type" value="Genomic_DNA"/>
</dbReference>
<dbReference type="Gene3D" id="1.10.8.80">
    <property type="entry name" value="Magnesium chelatase subunit I, C-Terminal domain"/>
    <property type="match status" value="1"/>
</dbReference>
<dbReference type="PANTHER" id="PTHR42759">
    <property type="entry name" value="MOXR FAMILY PROTEIN"/>
    <property type="match status" value="1"/>
</dbReference>
<dbReference type="PIRSF" id="PIRSF002849">
    <property type="entry name" value="AAA_ATPase_chaperone_MoxR_prd"/>
    <property type="match status" value="1"/>
</dbReference>
<name>A0A0N8GLV2_9CHLR</name>
<evidence type="ECO:0000256" key="2">
    <source>
        <dbReference type="ARBA" id="ARBA00022840"/>
    </source>
</evidence>
<sequence length="322" mass="36242">MTIEQVAGYSTQIIAEVEKAVIGKRDVLEQMMAAFLSSGGHILLEDYPGLAKTLIANSFSIALGMQFKRIQFTPDLLPGDITGGYVFESDKNRFMLRKGPIFTNILLADEINRASPKTQSALLEAMQEYQVTLEGETQTLPDPFIVIATQNPIEYEGTFPLPEAQLDRFMVKISIGYPTPEEEDEILKRRAERKSDLVPLQAIITPETFLQMRATAEEVYVDPDVRRYMVELVSKSRSHRQVAVGVSPRGSLALLKLARAWAAIHNRNYVVPDDIKKFIQPALAHRIILDPSLWDVKKSENKIIEEIAQSVSVPVFKMDDEH</sequence>
<dbReference type="Pfam" id="PF07726">
    <property type="entry name" value="AAA_3"/>
    <property type="match status" value="1"/>
</dbReference>
<dbReference type="GO" id="GO:0016887">
    <property type="term" value="F:ATP hydrolysis activity"/>
    <property type="evidence" value="ECO:0007669"/>
    <property type="project" value="InterPro"/>
</dbReference>
<evidence type="ECO:0000256" key="3">
    <source>
        <dbReference type="ARBA" id="ARBA00061607"/>
    </source>
</evidence>
<dbReference type="OrthoDB" id="9808397at2"/>
<dbReference type="GO" id="GO:0005524">
    <property type="term" value="F:ATP binding"/>
    <property type="evidence" value="ECO:0007669"/>
    <property type="project" value="UniProtKB-KW"/>
</dbReference>
<keyword evidence="1" id="KW-0547">Nucleotide-binding</keyword>
<organism evidence="6 7">
    <name type="scientific">Leptolinea tardivitalis</name>
    <dbReference type="NCBI Taxonomy" id="229920"/>
    <lineage>
        <taxon>Bacteria</taxon>
        <taxon>Bacillati</taxon>
        <taxon>Chloroflexota</taxon>
        <taxon>Anaerolineae</taxon>
        <taxon>Anaerolineales</taxon>
        <taxon>Anaerolineaceae</taxon>
        <taxon>Leptolinea</taxon>
    </lineage>
</organism>
<accession>A0A0N8GLV2</accession>
<evidence type="ECO:0000313" key="6">
    <source>
        <dbReference type="EMBL" id="KPL73530.1"/>
    </source>
</evidence>
<dbReference type="PATRIC" id="fig|229920.5.peg.2380"/>
<comment type="caution">
    <text evidence="6">The sequence shown here is derived from an EMBL/GenBank/DDBJ whole genome shotgun (WGS) entry which is preliminary data.</text>
</comment>
<dbReference type="InterPro" id="IPR027417">
    <property type="entry name" value="P-loop_NTPase"/>
</dbReference>
<dbReference type="InterPro" id="IPR041628">
    <property type="entry name" value="ChlI/MoxR_AAA_lid"/>
</dbReference>
<evidence type="ECO:0000259" key="5">
    <source>
        <dbReference type="Pfam" id="PF17863"/>
    </source>
</evidence>
<evidence type="ECO:0000313" key="7">
    <source>
        <dbReference type="Proteomes" id="UP000050430"/>
    </source>
</evidence>
<feature type="domain" description="ATPase AAA-3" evidence="4">
    <location>
        <begin position="41"/>
        <end position="171"/>
    </location>
</feature>
<dbReference type="FunFam" id="3.40.50.300:FF:000640">
    <property type="entry name" value="MoxR family ATPase"/>
    <property type="match status" value="1"/>
</dbReference>
<evidence type="ECO:0000256" key="1">
    <source>
        <dbReference type="ARBA" id="ARBA00022741"/>
    </source>
</evidence>
<dbReference type="CDD" id="cd00009">
    <property type="entry name" value="AAA"/>
    <property type="match status" value="1"/>
</dbReference>
<dbReference type="AlphaFoldDB" id="A0A0N8GLV2"/>
<dbReference type="Proteomes" id="UP000050430">
    <property type="component" value="Unassembled WGS sequence"/>
</dbReference>
<reference evidence="6 7" key="1">
    <citation type="submission" date="2015-07" db="EMBL/GenBank/DDBJ databases">
        <title>Genome sequence of Leptolinea tardivitalis DSM 16556.</title>
        <authorList>
            <person name="Hemp J."/>
            <person name="Ward L.M."/>
            <person name="Pace L.A."/>
            <person name="Fischer W.W."/>
        </authorList>
    </citation>
    <scope>NUCLEOTIDE SEQUENCE [LARGE SCALE GENOMIC DNA]</scope>
    <source>
        <strain evidence="6 7">YMTK-2</strain>
    </source>
</reference>
<protein>
    <submittedName>
        <fullName evidence="6">Magnesium chelatase</fullName>
    </submittedName>
</protein>
<keyword evidence="7" id="KW-1185">Reference proteome</keyword>
<dbReference type="InterPro" id="IPR050764">
    <property type="entry name" value="CbbQ/NirQ/NorQ/GpvN"/>
</dbReference>
<dbReference type="InterPro" id="IPR011703">
    <property type="entry name" value="ATPase_AAA-3"/>
</dbReference>